<protein>
    <submittedName>
        <fullName evidence="1">Uncharacterized protein</fullName>
    </submittedName>
</protein>
<keyword evidence="2" id="KW-1185">Reference proteome</keyword>
<dbReference type="RefSeq" id="WP_086656661.1">
    <property type="nucleotide sequence ID" value="NZ_BLJP01000046.1"/>
</dbReference>
<dbReference type="OrthoDB" id="9810174at2"/>
<sequence length="369" mass="38710">MVDFTQSDGFVTDAQGRRQYANRDDAALVKGTEVDADDHNQVRNELVYLVSQSGLNPSNKDLTQVYQAVQKLVAAGASSAAVGFTPVEQGGITGLTEDKVNIGNASGGLSAYVAGQYYGVLATQSWAAGLFATQTALTNEIQRASDAESNLQSGKYDKTGGILSGTVTVEGNTGGVVAQYNPGSPATDTYVNYPGFVSVAEGRGGEFHCQVQEHVGYKFIGLFSLRGSSGNWRYMSLPEGARINDSDYGDVAYTADLASYVPTATYVSDFSTSDSRVINLPYGKKIQSFVVSVPSNGTNSHRITYPEAFSGASVPTFNGNDNSQSRSVSLANNTTPDATGFDIAVSVHGNSTAGSTDALTLTVNAIGPR</sequence>
<gene>
    <name evidence="1" type="ORF">DmAi_29780</name>
</gene>
<dbReference type="AlphaFoldDB" id="A0A6V8IBB4"/>
<dbReference type="EMBL" id="BLJP01000046">
    <property type="protein sequence ID" value="GFE94919.1"/>
    <property type="molecule type" value="Genomic_DNA"/>
</dbReference>
<evidence type="ECO:0000313" key="2">
    <source>
        <dbReference type="Proteomes" id="UP000548726"/>
    </source>
</evidence>
<comment type="caution">
    <text evidence="1">The sequence shown here is derived from an EMBL/GenBank/DDBJ whole genome shotgun (WGS) entry which is preliminary data.</text>
</comment>
<name>A0A6V8IBB4_9PROT</name>
<reference evidence="1 2" key="1">
    <citation type="journal article" date="2020" name="Cell Rep.">
        <title>Local necrotic cells trigger systemic immune activation via gut microbiome dysbiosis in Drosophila.</title>
        <authorList>
            <person name="Kosakamoto H."/>
            <person name="Yamauchi T."/>
            <person name="Akuzawa-Tokita Y."/>
            <person name="Nishimura K."/>
            <person name="Soga T."/>
            <person name="Murakami T."/>
            <person name="Mori H."/>
            <person name="Yamamoto K."/>
            <person name="Miyazaki R."/>
            <person name="Koto A."/>
            <person name="Miura M."/>
            <person name="Obata F."/>
        </authorList>
    </citation>
    <scope>NUCLEOTIDE SEQUENCE [LARGE SCALE GENOMIC DNA]</scope>
    <source>
        <strain evidence="1 2">Ai</strain>
    </source>
</reference>
<dbReference type="Proteomes" id="UP000548726">
    <property type="component" value="Unassembled WGS sequence"/>
</dbReference>
<organism evidence="1 2">
    <name type="scientific">Acetobacter persici</name>
    <dbReference type="NCBI Taxonomy" id="1076596"/>
    <lineage>
        <taxon>Bacteria</taxon>
        <taxon>Pseudomonadati</taxon>
        <taxon>Pseudomonadota</taxon>
        <taxon>Alphaproteobacteria</taxon>
        <taxon>Acetobacterales</taxon>
        <taxon>Acetobacteraceae</taxon>
        <taxon>Acetobacter</taxon>
    </lineage>
</organism>
<evidence type="ECO:0000313" key="1">
    <source>
        <dbReference type="EMBL" id="GFE94919.1"/>
    </source>
</evidence>
<accession>A0A6V8IBB4</accession>
<proteinExistence type="predicted"/>